<dbReference type="InterPro" id="IPR013702">
    <property type="entry name" value="FIST_domain_N"/>
</dbReference>
<feature type="domain" description="FIST C-domain" evidence="2">
    <location>
        <begin position="232"/>
        <end position="375"/>
    </location>
</feature>
<name>A0A401FU24_9BACT</name>
<dbReference type="Proteomes" id="UP000288096">
    <property type="component" value="Unassembled WGS sequence"/>
</dbReference>
<gene>
    <name evidence="3" type="ORF">DENIS_1407</name>
</gene>
<protein>
    <recommendedName>
        <fullName evidence="5">Histidine kinase</fullName>
    </recommendedName>
</protein>
<dbReference type="InterPro" id="IPR019494">
    <property type="entry name" value="FIST_C"/>
</dbReference>
<proteinExistence type="predicted"/>
<reference evidence="4" key="1">
    <citation type="submission" date="2017-11" db="EMBL/GenBank/DDBJ databases">
        <authorList>
            <person name="Watanabe M."/>
            <person name="Kojima H."/>
        </authorList>
    </citation>
    <scope>NUCLEOTIDE SEQUENCE [LARGE SCALE GENOMIC DNA]</scope>
    <source>
        <strain evidence="4">Tokyo 01</strain>
    </source>
</reference>
<sequence>MNIQRGLSHILQPHSFQAGKSAMEEVIRQLGGFLPDFLMLFITVGHNIAEAVAGIREVAGDIPMCGCSGAGIISHMGCDEATQSLGLLGLKSESVRFSPFIFPDLSAAPLEIGRNIGKKIKLSGLPSPANRLLFLFPDGLTLNADPLHRGISDELGEHIDCIGGASANDYRFKKTYQFCGNRIYSDAVSGVLISGDFHYQVGISHGARPFGLFRQVTKADGNIIYEIDHKPALHLLRDLLGERRMHDLGQVLNMFELGQSFEGKDYSGDILNRAIIGIDSDKGSIKLGAQIPEGATIRITRRDKERVLRATRKMVPKVITALRSPQEAIYFYFNCSGRGTYLFGEPSPDVDSLRNTAEPDKDLIGFFTFGEIAPVMGRNYYHNYTGVFAGLE</sequence>
<dbReference type="Pfam" id="PF08495">
    <property type="entry name" value="FIST"/>
    <property type="match status" value="1"/>
</dbReference>
<accession>A0A401FU24</accession>
<evidence type="ECO:0008006" key="5">
    <source>
        <dbReference type="Google" id="ProtNLM"/>
    </source>
</evidence>
<evidence type="ECO:0000313" key="4">
    <source>
        <dbReference type="Proteomes" id="UP000288096"/>
    </source>
</evidence>
<organism evidence="3 4">
    <name type="scientific">Desulfonema ishimotonii</name>
    <dbReference type="NCBI Taxonomy" id="45657"/>
    <lineage>
        <taxon>Bacteria</taxon>
        <taxon>Pseudomonadati</taxon>
        <taxon>Thermodesulfobacteriota</taxon>
        <taxon>Desulfobacteria</taxon>
        <taxon>Desulfobacterales</taxon>
        <taxon>Desulfococcaceae</taxon>
        <taxon>Desulfonema</taxon>
    </lineage>
</organism>
<dbReference type="RefSeq" id="WP_124327865.1">
    <property type="nucleotide sequence ID" value="NZ_BEXT01000001.1"/>
</dbReference>
<dbReference type="OrthoDB" id="9807948at2"/>
<reference evidence="4" key="2">
    <citation type="submission" date="2019-01" db="EMBL/GenBank/DDBJ databases">
        <title>Genome sequence of Desulfonema ishimotonii strain Tokyo 01.</title>
        <authorList>
            <person name="Fukui M."/>
        </authorList>
    </citation>
    <scope>NUCLEOTIDE SEQUENCE [LARGE SCALE GENOMIC DNA]</scope>
    <source>
        <strain evidence="4">Tokyo 01</strain>
    </source>
</reference>
<keyword evidence="4" id="KW-1185">Reference proteome</keyword>
<evidence type="ECO:0000259" key="1">
    <source>
        <dbReference type="SMART" id="SM00897"/>
    </source>
</evidence>
<evidence type="ECO:0000313" key="3">
    <source>
        <dbReference type="EMBL" id="GBC60454.1"/>
    </source>
</evidence>
<dbReference type="EMBL" id="BEXT01000001">
    <property type="protein sequence ID" value="GBC60454.1"/>
    <property type="molecule type" value="Genomic_DNA"/>
</dbReference>
<evidence type="ECO:0000259" key="2">
    <source>
        <dbReference type="SMART" id="SM01204"/>
    </source>
</evidence>
<feature type="domain" description="FIST" evidence="1">
    <location>
        <begin position="34"/>
        <end position="231"/>
    </location>
</feature>
<dbReference type="PANTHER" id="PTHR40252:SF2">
    <property type="entry name" value="BLR0328 PROTEIN"/>
    <property type="match status" value="1"/>
</dbReference>
<dbReference type="SMART" id="SM01204">
    <property type="entry name" value="FIST_C"/>
    <property type="match status" value="1"/>
</dbReference>
<dbReference type="SMART" id="SM00897">
    <property type="entry name" value="FIST"/>
    <property type="match status" value="1"/>
</dbReference>
<dbReference type="Pfam" id="PF10442">
    <property type="entry name" value="FIST_C"/>
    <property type="match status" value="1"/>
</dbReference>
<comment type="caution">
    <text evidence="3">The sequence shown here is derived from an EMBL/GenBank/DDBJ whole genome shotgun (WGS) entry which is preliminary data.</text>
</comment>
<dbReference type="PANTHER" id="PTHR40252">
    <property type="entry name" value="BLR0328 PROTEIN"/>
    <property type="match status" value="1"/>
</dbReference>
<dbReference type="AlphaFoldDB" id="A0A401FU24"/>